<accession>A0A1R3R6G2</accession>
<dbReference type="PANTHER" id="PTHR24148:SF78">
    <property type="entry name" value="HETEROKARYON INCOMPATIBILITY DOMAIN-CONTAINING PROTEIN"/>
    <property type="match status" value="1"/>
</dbReference>
<dbReference type="Proteomes" id="UP000188318">
    <property type="component" value="Unassembled WGS sequence"/>
</dbReference>
<dbReference type="OMA" id="GHESQNE"/>
<proteinExistence type="predicted"/>
<dbReference type="AlphaFoldDB" id="A0A1R3R6G2"/>
<dbReference type="Pfam" id="PF23397">
    <property type="entry name" value="DUF7104"/>
    <property type="match status" value="2"/>
</dbReference>
<dbReference type="PANTHER" id="PTHR24148">
    <property type="entry name" value="ANKYRIN REPEAT DOMAIN-CONTAINING PROTEIN 39 HOMOLOG-RELATED"/>
    <property type="match status" value="1"/>
</dbReference>
<dbReference type="OrthoDB" id="3477286at2759"/>
<feature type="non-terminal residue" evidence="2">
    <location>
        <position position="654"/>
    </location>
</feature>
<dbReference type="InterPro" id="IPR052895">
    <property type="entry name" value="HetReg/Transcr_Mod"/>
</dbReference>
<sequence length="654" mass="73501">MTLTHEQVLRITTPSFSYSTLPPVSSITRMIRLLPDADKSALIKCELLSYNLSGPGDGEHLYEALSYVWGSPDRSHSIILDGYVFPVTKSLHTALLHLRNRALDRVLWIDAISINQDDDNEKSKQIPLMRMIYAQARRVIVWLGDSKNDGDKALEMIGRLGRNQISLPIDEKDRERCEELLQRDWFRRIWVLQEVGLAQYISVMCGSVQINGYTFCQGLDNLKPSPMLLAKISPVAFLIKGAVLRSQDGRHFTEPLSIGELVNMYHHHCAAKQHDKVYGLLGLSANSDSTALVPNYKLAWHEVFKQLTNHVFPKCVVETWHGTETAIIKGKGWVLGYIHSIGHTLKDSQQTFKVGLNQTCQKLGYQDKWQTEWSLHASRELVQDGDIVCLLEGMSEPSILRLYADYYMVVTPVVRPKEQTQHDNDNLMAGGSHPSYGLCDILLVWKVSLSEDKDNSQSPSKLSDVAPNYHEEHFETERRLNHIRCVMVDAAVETSKLGSVGDKVLDSILSKGGITDVDITGHESQNEDGLKDLMIALEDAMWQQYEFFYTWKAVLAVAVQIFGPYGYIISSIILQHLGEKLSVSEEVVKAAAANIGDFESQIMGQLIKHCDNNLPVSEEVVKAAAANMFNGFQIIEQLIKHCNNSLPVSEEVVK</sequence>
<evidence type="ECO:0000313" key="3">
    <source>
        <dbReference type="Proteomes" id="UP000188318"/>
    </source>
</evidence>
<dbReference type="STRING" id="602072.A0A1R3R6G2"/>
<evidence type="ECO:0000259" key="1">
    <source>
        <dbReference type="Pfam" id="PF06985"/>
    </source>
</evidence>
<feature type="domain" description="Heterokaryon incompatibility" evidence="1">
    <location>
        <begin position="62"/>
        <end position="194"/>
    </location>
</feature>
<reference evidence="3" key="1">
    <citation type="journal article" date="2017" name="Genome Biol.">
        <title>Comparative genomics reveals high biological diversity and specific adaptations in the industrially and medically important fungal genus Aspergillus.</title>
        <authorList>
            <person name="de Vries R.P."/>
            <person name="Riley R."/>
            <person name="Wiebenga A."/>
            <person name="Aguilar-Osorio G."/>
            <person name="Amillis S."/>
            <person name="Uchima C.A."/>
            <person name="Anderluh G."/>
            <person name="Asadollahi M."/>
            <person name="Askin M."/>
            <person name="Barry K."/>
            <person name="Battaglia E."/>
            <person name="Bayram O."/>
            <person name="Benocci T."/>
            <person name="Braus-Stromeyer S.A."/>
            <person name="Caldana C."/>
            <person name="Canovas D."/>
            <person name="Cerqueira G.C."/>
            <person name="Chen F."/>
            <person name="Chen W."/>
            <person name="Choi C."/>
            <person name="Clum A."/>
            <person name="Dos Santos R.A."/>
            <person name="Damasio A.R."/>
            <person name="Diallinas G."/>
            <person name="Emri T."/>
            <person name="Fekete E."/>
            <person name="Flipphi M."/>
            <person name="Freyberg S."/>
            <person name="Gallo A."/>
            <person name="Gournas C."/>
            <person name="Habgood R."/>
            <person name="Hainaut M."/>
            <person name="Harispe M.L."/>
            <person name="Henrissat B."/>
            <person name="Hilden K.S."/>
            <person name="Hope R."/>
            <person name="Hossain A."/>
            <person name="Karabika E."/>
            <person name="Karaffa L."/>
            <person name="Karanyi Z."/>
            <person name="Krasevec N."/>
            <person name="Kuo A."/>
            <person name="Kusch H."/>
            <person name="LaButti K."/>
            <person name="Lagendijk E.L."/>
            <person name="Lapidus A."/>
            <person name="Levasseur A."/>
            <person name="Lindquist E."/>
            <person name="Lipzen A."/>
            <person name="Logrieco A.F."/>
            <person name="MacCabe A."/>
            <person name="Maekelae M.R."/>
            <person name="Malavazi I."/>
            <person name="Melin P."/>
            <person name="Meyer V."/>
            <person name="Mielnichuk N."/>
            <person name="Miskei M."/>
            <person name="Molnar A.P."/>
            <person name="Mule G."/>
            <person name="Ngan C.Y."/>
            <person name="Orejas M."/>
            <person name="Orosz E."/>
            <person name="Ouedraogo J.P."/>
            <person name="Overkamp K.M."/>
            <person name="Park H.-S."/>
            <person name="Perrone G."/>
            <person name="Piumi F."/>
            <person name="Punt P.J."/>
            <person name="Ram A.F."/>
            <person name="Ramon A."/>
            <person name="Rauscher S."/>
            <person name="Record E."/>
            <person name="Riano-Pachon D.M."/>
            <person name="Robert V."/>
            <person name="Roehrig J."/>
            <person name="Ruller R."/>
            <person name="Salamov A."/>
            <person name="Salih N.S."/>
            <person name="Samson R.A."/>
            <person name="Sandor E."/>
            <person name="Sanguinetti M."/>
            <person name="Schuetze T."/>
            <person name="Sepcic K."/>
            <person name="Shelest E."/>
            <person name="Sherlock G."/>
            <person name="Sophianopoulou V."/>
            <person name="Squina F.M."/>
            <person name="Sun H."/>
            <person name="Susca A."/>
            <person name="Todd R.B."/>
            <person name="Tsang A."/>
            <person name="Unkles S.E."/>
            <person name="van de Wiele N."/>
            <person name="van Rossen-Uffink D."/>
            <person name="Oliveira J.V."/>
            <person name="Vesth T.C."/>
            <person name="Visser J."/>
            <person name="Yu J.-H."/>
            <person name="Zhou M."/>
            <person name="Andersen M.R."/>
            <person name="Archer D.B."/>
            <person name="Baker S.E."/>
            <person name="Benoit I."/>
            <person name="Brakhage A.A."/>
            <person name="Braus G.H."/>
            <person name="Fischer R."/>
            <person name="Frisvad J.C."/>
            <person name="Goldman G.H."/>
            <person name="Houbraken J."/>
            <person name="Oakley B."/>
            <person name="Pocsi I."/>
            <person name="Scazzocchio C."/>
            <person name="Seiboth B."/>
            <person name="vanKuyk P.A."/>
            <person name="Wortman J."/>
            <person name="Dyer P.S."/>
            <person name="Grigoriev I.V."/>
        </authorList>
    </citation>
    <scope>NUCLEOTIDE SEQUENCE [LARGE SCALE GENOMIC DNA]</scope>
    <source>
        <strain evidence="3">ITEM 5010</strain>
    </source>
</reference>
<dbReference type="InterPro" id="IPR055530">
    <property type="entry name" value="DUF7104"/>
</dbReference>
<name>A0A1R3R6G2_ASPC5</name>
<dbReference type="InterPro" id="IPR010730">
    <property type="entry name" value="HET"/>
</dbReference>
<dbReference type="Pfam" id="PF06985">
    <property type="entry name" value="HET"/>
    <property type="match status" value="1"/>
</dbReference>
<dbReference type="VEuPathDB" id="FungiDB:ASPCADRAFT_179782"/>
<dbReference type="EMBL" id="KV907600">
    <property type="protein sequence ID" value="OOF90070.1"/>
    <property type="molecule type" value="Genomic_DNA"/>
</dbReference>
<gene>
    <name evidence="2" type="ORF">ASPCADRAFT_179782</name>
</gene>
<evidence type="ECO:0000313" key="2">
    <source>
        <dbReference type="EMBL" id="OOF90070.1"/>
    </source>
</evidence>
<keyword evidence="3" id="KW-1185">Reference proteome</keyword>
<protein>
    <recommendedName>
        <fullName evidence="1">Heterokaryon incompatibility domain-containing protein</fullName>
    </recommendedName>
</protein>
<organism evidence="2 3">
    <name type="scientific">Aspergillus carbonarius (strain ITEM 5010)</name>
    <dbReference type="NCBI Taxonomy" id="602072"/>
    <lineage>
        <taxon>Eukaryota</taxon>
        <taxon>Fungi</taxon>
        <taxon>Dikarya</taxon>
        <taxon>Ascomycota</taxon>
        <taxon>Pezizomycotina</taxon>
        <taxon>Eurotiomycetes</taxon>
        <taxon>Eurotiomycetidae</taxon>
        <taxon>Eurotiales</taxon>
        <taxon>Aspergillaceae</taxon>
        <taxon>Aspergillus</taxon>
        <taxon>Aspergillus subgen. Circumdati</taxon>
    </lineage>
</organism>